<dbReference type="EMBL" id="JAJEQN010000004">
    <property type="protein sequence ID" value="MCC2220553.1"/>
    <property type="molecule type" value="Genomic_DNA"/>
</dbReference>
<dbReference type="InterPro" id="IPR025202">
    <property type="entry name" value="PLD-like_dom"/>
</dbReference>
<dbReference type="SUPFAM" id="SSF56024">
    <property type="entry name" value="Phospholipase D/nuclease"/>
    <property type="match status" value="1"/>
</dbReference>
<dbReference type="PANTHER" id="PTHR47396">
    <property type="entry name" value="TYPE I RESTRICTION ENZYME ECOKI R PROTEIN"/>
    <property type="match status" value="1"/>
</dbReference>
<proteinExistence type="predicted"/>
<dbReference type="Pfam" id="PF00271">
    <property type="entry name" value="Helicase_C"/>
    <property type="match status" value="1"/>
</dbReference>
<organism evidence="3 4">
    <name type="scientific">Anthropogastromicrobium aceti</name>
    <dbReference type="NCBI Taxonomy" id="2981768"/>
    <lineage>
        <taxon>Bacteria</taxon>
        <taxon>Bacillati</taxon>
        <taxon>Bacillota</taxon>
        <taxon>Clostridia</taxon>
        <taxon>Lachnospirales</taxon>
        <taxon>Lachnospiraceae</taxon>
        <taxon>Anthropogastromicrobium</taxon>
    </lineage>
</organism>
<dbReference type="GO" id="GO:0005829">
    <property type="term" value="C:cytosol"/>
    <property type="evidence" value="ECO:0007669"/>
    <property type="project" value="TreeGrafter"/>
</dbReference>
<dbReference type="InterPro" id="IPR014001">
    <property type="entry name" value="Helicase_ATP-bd"/>
</dbReference>
<sequence length="839" mass="96546">MNIDVNELEVMEDIASLAVVTGEKKEKYLFWQLEISMAHAKRIDLIVSFLMESGVKMLLPQLKQAQKRGVPIRILTGNYLGITQPSALYLLRSELGDQIDLRFYADSHRSFHPKAYFFHADKESRVFIGSSNISRSALTSGIEWNYCLSSVVDKQAFDQFYASFEDLFYNKSVEITDTVLKKYAKSWVRPAVAKDLARYEKQGEEEKQSGLKQEYQPRGVQIEALYELEKSRKEGAEKGIVHAATGIGKTYLAAFDSLPYKRVLFVAHREEILRQAAEAFHNVRPDDSYGFFTGDKKDADVDLLFASVASLGKEEVLKEKFSTDSFEYIVMDECHHSTADQYQKILDFFHPAYLLGLTATPERMDGRSVYELYDFEVPYEITLKEAVNRGVLVPFHYYGIMDDTVDYSALHFVRGHYEESELTAAYLENTKRDQLILGYFRKYHPKHALGFCCSRQHALYMARFFSESGVAAGAVYSREDNTENEGDEKTYWLDRIEAVKKLESGEIQALFCVDMFNEGVDIPVVDLVMFLRPTESPIIFLQQLGRGLRKAPGKEYLTVLDFAGNYRQANLALYLLSGETANFHASTADVALTLPYPQDCIVDFDLKLIDLFRKMEEGKRKGHDAVVHEYYRVKELLQHVPTRVELFTHMDEAVYQYCLKEAKENPFRHYVMFRSALGDLEKEKCAWIGTDAEDFLELIEQTSMQKSYKMPVLSAFCEADGGSVDSLKMAVTESDVLRSWKKFYQTGKNWKDVNKCKTKADFENMTDKDHLQNITKNPVNFLKQSGKGFFVDKKGYLIALKDEMQAVLQEGGMKFADEVKDIVQYRVLEYYWKRYRDKA</sequence>
<dbReference type="SMART" id="SM00490">
    <property type="entry name" value="HELICc"/>
    <property type="match status" value="1"/>
</dbReference>
<dbReference type="SMART" id="SM00487">
    <property type="entry name" value="DEXDc"/>
    <property type="match status" value="1"/>
</dbReference>
<evidence type="ECO:0000313" key="3">
    <source>
        <dbReference type="EMBL" id="MCC2220553.1"/>
    </source>
</evidence>
<keyword evidence="3" id="KW-0547">Nucleotide-binding</keyword>
<reference evidence="3 4" key="1">
    <citation type="submission" date="2021-10" db="EMBL/GenBank/DDBJ databases">
        <title>Anaerobic single-cell dispensing facilitates the cultivation of human gut bacteria.</title>
        <authorList>
            <person name="Afrizal A."/>
        </authorList>
    </citation>
    <scope>NUCLEOTIDE SEQUENCE [LARGE SCALE GENOMIC DNA]</scope>
    <source>
        <strain evidence="3 4">CLA-AA-H224</strain>
    </source>
</reference>
<dbReference type="GO" id="GO:0004386">
    <property type="term" value="F:helicase activity"/>
    <property type="evidence" value="ECO:0007669"/>
    <property type="project" value="UniProtKB-KW"/>
</dbReference>
<dbReference type="CDD" id="cd18032">
    <property type="entry name" value="DEXHc_RE_I_III_res"/>
    <property type="match status" value="1"/>
</dbReference>
<dbReference type="PROSITE" id="PS51192">
    <property type="entry name" value="HELICASE_ATP_BIND_1"/>
    <property type="match status" value="1"/>
</dbReference>
<dbReference type="Pfam" id="PF04851">
    <property type="entry name" value="ResIII"/>
    <property type="match status" value="1"/>
</dbReference>
<comment type="caution">
    <text evidence="3">The sequence shown here is derived from an EMBL/GenBank/DDBJ whole genome shotgun (WGS) entry which is preliminary data.</text>
</comment>
<dbReference type="GO" id="GO:0003677">
    <property type="term" value="F:DNA binding"/>
    <property type="evidence" value="ECO:0007669"/>
    <property type="project" value="InterPro"/>
</dbReference>
<dbReference type="InterPro" id="IPR027417">
    <property type="entry name" value="P-loop_NTPase"/>
</dbReference>
<name>A0AAE3JBC7_9FIRM</name>
<gene>
    <name evidence="3" type="ORF">LKD48_02655</name>
</gene>
<dbReference type="PROSITE" id="PS51194">
    <property type="entry name" value="HELICASE_CTER"/>
    <property type="match status" value="1"/>
</dbReference>
<dbReference type="Pfam" id="PF13091">
    <property type="entry name" value="PLDc_2"/>
    <property type="match status" value="1"/>
</dbReference>
<evidence type="ECO:0000259" key="2">
    <source>
        <dbReference type="PROSITE" id="PS51194"/>
    </source>
</evidence>
<feature type="domain" description="Helicase ATP-binding" evidence="1">
    <location>
        <begin position="230"/>
        <end position="379"/>
    </location>
</feature>
<dbReference type="Proteomes" id="UP001198200">
    <property type="component" value="Unassembled WGS sequence"/>
</dbReference>
<feature type="domain" description="Helicase C-terminal" evidence="2">
    <location>
        <begin position="421"/>
        <end position="591"/>
    </location>
</feature>
<dbReference type="Gene3D" id="3.40.50.300">
    <property type="entry name" value="P-loop containing nucleotide triphosphate hydrolases"/>
    <property type="match status" value="2"/>
</dbReference>
<dbReference type="InterPro" id="IPR050742">
    <property type="entry name" value="Helicase_Restrict-Modif_Enz"/>
</dbReference>
<keyword evidence="4" id="KW-1185">Reference proteome</keyword>
<dbReference type="GO" id="GO:0016787">
    <property type="term" value="F:hydrolase activity"/>
    <property type="evidence" value="ECO:0007669"/>
    <property type="project" value="InterPro"/>
</dbReference>
<accession>A0AAE3JBC7</accession>
<protein>
    <submittedName>
        <fullName evidence="3">DEAD/DEAH box helicase family protein</fullName>
    </submittedName>
</protein>
<dbReference type="PANTHER" id="PTHR47396:SF1">
    <property type="entry name" value="ATP-DEPENDENT HELICASE IRC3-RELATED"/>
    <property type="match status" value="1"/>
</dbReference>
<keyword evidence="3" id="KW-0347">Helicase</keyword>
<evidence type="ECO:0000259" key="1">
    <source>
        <dbReference type="PROSITE" id="PS51192"/>
    </source>
</evidence>
<keyword evidence="3" id="KW-0067">ATP-binding</keyword>
<dbReference type="Gene3D" id="3.30.870.10">
    <property type="entry name" value="Endonuclease Chain A"/>
    <property type="match status" value="1"/>
</dbReference>
<dbReference type="CDD" id="cd09205">
    <property type="entry name" value="PLDc_N_DEXD_b3"/>
    <property type="match status" value="1"/>
</dbReference>
<dbReference type="RefSeq" id="WP_308731095.1">
    <property type="nucleotide sequence ID" value="NZ_JAJEQN010000004.1"/>
</dbReference>
<dbReference type="InterPro" id="IPR006935">
    <property type="entry name" value="Helicase/UvrB_N"/>
</dbReference>
<dbReference type="SUPFAM" id="SSF52540">
    <property type="entry name" value="P-loop containing nucleoside triphosphate hydrolases"/>
    <property type="match status" value="1"/>
</dbReference>
<evidence type="ECO:0000313" key="4">
    <source>
        <dbReference type="Proteomes" id="UP001198200"/>
    </source>
</evidence>
<dbReference type="CDD" id="cd18799">
    <property type="entry name" value="SF2_C_EcoAI-like"/>
    <property type="match status" value="1"/>
</dbReference>
<dbReference type="InterPro" id="IPR001650">
    <property type="entry name" value="Helicase_C-like"/>
</dbReference>
<dbReference type="GO" id="GO:0005524">
    <property type="term" value="F:ATP binding"/>
    <property type="evidence" value="ECO:0007669"/>
    <property type="project" value="InterPro"/>
</dbReference>
<dbReference type="AlphaFoldDB" id="A0AAE3JBC7"/>
<keyword evidence="3" id="KW-0378">Hydrolase</keyword>